<protein>
    <submittedName>
        <fullName evidence="2">Uncharacterized protein</fullName>
    </submittedName>
</protein>
<feature type="transmembrane region" description="Helical" evidence="1">
    <location>
        <begin position="136"/>
        <end position="155"/>
    </location>
</feature>
<feature type="transmembrane region" description="Helical" evidence="1">
    <location>
        <begin position="175"/>
        <end position="197"/>
    </location>
</feature>
<name>A0AA86UW96_9EUKA</name>
<reference evidence="3 4" key="2">
    <citation type="submission" date="2024-07" db="EMBL/GenBank/DDBJ databases">
        <authorList>
            <person name="Akdeniz Z."/>
        </authorList>
    </citation>
    <scope>NUCLEOTIDE SEQUENCE [LARGE SCALE GENOMIC DNA]</scope>
</reference>
<accession>A0AA86UW96</accession>
<dbReference type="EMBL" id="CATOUU010001074">
    <property type="protein sequence ID" value="CAI9970479.1"/>
    <property type="molecule type" value="Genomic_DNA"/>
</dbReference>
<evidence type="ECO:0000313" key="3">
    <source>
        <dbReference type="EMBL" id="CAL6032272.1"/>
    </source>
</evidence>
<dbReference type="AlphaFoldDB" id="A0AA86UW96"/>
<keyword evidence="4" id="KW-1185">Reference proteome</keyword>
<feature type="transmembrane region" description="Helical" evidence="1">
    <location>
        <begin position="218"/>
        <end position="245"/>
    </location>
</feature>
<keyword evidence="1" id="KW-0812">Transmembrane</keyword>
<evidence type="ECO:0000313" key="4">
    <source>
        <dbReference type="Proteomes" id="UP001642409"/>
    </source>
</evidence>
<organism evidence="2">
    <name type="scientific">Hexamita inflata</name>
    <dbReference type="NCBI Taxonomy" id="28002"/>
    <lineage>
        <taxon>Eukaryota</taxon>
        <taxon>Metamonada</taxon>
        <taxon>Diplomonadida</taxon>
        <taxon>Hexamitidae</taxon>
        <taxon>Hexamitinae</taxon>
        <taxon>Hexamita</taxon>
    </lineage>
</organism>
<evidence type="ECO:0000256" key="1">
    <source>
        <dbReference type="SAM" id="Phobius"/>
    </source>
</evidence>
<keyword evidence="1" id="KW-1133">Transmembrane helix</keyword>
<gene>
    <name evidence="3" type="ORF">HINF_LOCUS34404</name>
    <name evidence="2" type="ORF">HINF_LOCUS58124</name>
</gene>
<evidence type="ECO:0000313" key="2">
    <source>
        <dbReference type="EMBL" id="CAI9970479.1"/>
    </source>
</evidence>
<proteinExistence type="predicted"/>
<feature type="transmembrane region" description="Helical" evidence="1">
    <location>
        <begin position="102"/>
        <end position="124"/>
    </location>
</feature>
<dbReference type="EMBL" id="CAXDID020000122">
    <property type="protein sequence ID" value="CAL6032272.1"/>
    <property type="molecule type" value="Genomic_DNA"/>
</dbReference>
<comment type="caution">
    <text evidence="2">The sequence shown here is derived from an EMBL/GenBank/DDBJ whole genome shotgun (WGS) entry which is preliminary data.</text>
</comment>
<reference evidence="2" key="1">
    <citation type="submission" date="2023-06" db="EMBL/GenBank/DDBJ databases">
        <authorList>
            <person name="Kurt Z."/>
        </authorList>
    </citation>
    <scope>NUCLEOTIDE SEQUENCE</scope>
</reference>
<dbReference type="Proteomes" id="UP001642409">
    <property type="component" value="Unassembled WGS sequence"/>
</dbReference>
<keyword evidence="1" id="KW-0472">Membrane</keyword>
<feature type="transmembrane region" description="Helical" evidence="1">
    <location>
        <begin position="265"/>
        <end position="287"/>
    </location>
</feature>
<sequence>MEQVSKSDLLISYQSEQFKIQNTIDKPYDKPQNKYKNPFYLYISGFLNQKQLILHSIIGYICIWSFFGAAYITFNQTNHYSIMTATFSFLGSNEQNSNPNGWYWFSIGMFTSFFVQIPLIMYVYQRLRLVNFRLAKVSNGFWLTGVSSQFLIGVFRSSRDKVFGKIEFRKIHNIVAIICFLSLLVGAPCSAALVAYDKPKSCTNYGKKNLLNHRLTDICISLVMLSLFLVVLFCVLWQIVYPILYKQDPTIGSNWTAGMNTIWSFPLWENVCIITLYVYILWFPFTLPARTDGKRPKQRNSCSFSRVNYNGIELKTELSIMWFEILKEKIEFRSGADFLEHLADYDEVEGLLSEKGVSLIQSVGKLIIEGEKPENVKKMIKEFGKESNELWQWKRVMIKCAEKK</sequence>
<feature type="transmembrane region" description="Helical" evidence="1">
    <location>
        <begin position="52"/>
        <end position="74"/>
    </location>
</feature>